<gene>
    <name evidence="4" type="ORF">DZF91_33965</name>
</gene>
<keyword evidence="5" id="KW-1185">Reference proteome</keyword>
<keyword evidence="2" id="KW-0808">Transferase</keyword>
<comment type="similarity">
    <text evidence="1">Belongs to the CDPS family.</text>
</comment>
<evidence type="ECO:0000256" key="2">
    <source>
        <dbReference type="ARBA" id="ARBA00022679"/>
    </source>
</evidence>
<dbReference type="AlphaFoldDB" id="A0A372JB85"/>
<organism evidence="4 5">
    <name type="scientific">Actinomadura logoneensis</name>
    <dbReference type="NCBI Taxonomy" id="2293572"/>
    <lineage>
        <taxon>Bacteria</taxon>
        <taxon>Bacillati</taxon>
        <taxon>Actinomycetota</taxon>
        <taxon>Actinomycetes</taxon>
        <taxon>Streptosporangiales</taxon>
        <taxon>Thermomonosporaceae</taxon>
        <taxon>Actinomadura</taxon>
    </lineage>
</organism>
<evidence type="ECO:0000256" key="3">
    <source>
        <dbReference type="ARBA" id="ARBA00030771"/>
    </source>
</evidence>
<evidence type="ECO:0000313" key="4">
    <source>
        <dbReference type="EMBL" id="RFU37230.1"/>
    </source>
</evidence>
<dbReference type="NCBIfam" id="TIGR04539">
    <property type="entry name" value="tRNA_cyclodipep"/>
    <property type="match status" value="1"/>
</dbReference>
<dbReference type="Pfam" id="PF16715">
    <property type="entry name" value="CDPS"/>
    <property type="match status" value="1"/>
</dbReference>
<dbReference type="InterPro" id="IPR038622">
    <property type="entry name" value="CDPS_sf"/>
</dbReference>
<protein>
    <recommendedName>
        <fullName evidence="3">Cyclodipeptide synthase</fullName>
    </recommendedName>
</protein>
<dbReference type="EMBL" id="QURH01000993">
    <property type="protein sequence ID" value="RFU37230.1"/>
    <property type="molecule type" value="Genomic_DNA"/>
</dbReference>
<dbReference type="Proteomes" id="UP000261811">
    <property type="component" value="Unassembled WGS sequence"/>
</dbReference>
<dbReference type="InterPro" id="IPR030903">
    <property type="entry name" value="CDPS"/>
</dbReference>
<proteinExistence type="inferred from homology"/>
<evidence type="ECO:0000256" key="1">
    <source>
        <dbReference type="ARBA" id="ARBA00006034"/>
    </source>
</evidence>
<comment type="caution">
    <text evidence="4">The sequence shown here is derived from an EMBL/GenBank/DDBJ whole genome shotgun (WGS) entry which is preliminary data.</text>
</comment>
<reference evidence="4 5" key="1">
    <citation type="submission" date="2018-08" db="EMBL/GenBank/DDBJ databases">
        <title>Actinomadura jelena sp. nov., a novel Actinomycete isolated from soil in Chad.</title>
        <authorList>
            <person name="Shi L."/>
        </authorList>
    </citation>
    <scope>NUCLEOTIDE SEQUENCE [LARGE SCALE GENOMIC DNA]</scope>
    <source>
        <strain evidence="4 5">NEAU-G17</strain>
    </source>
</reference>
<name>A0A372JB85_9ACTN</name>
<evidence type="ECO:0000313" key="5">
    <source>
        <dbReference type="Proteomes" id="UP000261811"/>
    </source>
</evidence>
<accession>A0A372JB85</accession>
<dbReference type="GO" id="GO:0016755">
    <property type="term" value="F:aminoacyltransferase activity"/>
    <property type="evidence" value="ECO:0007669"/>
    <property type="project" value="InterPro"/>
</dbReference>
<sequence length="238" mass="26411">MQETAARTVAAPFTMAPYTENCARLCERAEHLLLRVGPETGPLGRERLSALLRWAGTAFDRVDVIVADVSLVHVHQALGQPPEKARKNANHRAAKAFRRVSRAWEEAGVPPQRQRVHLLSTFLDHPVYARLRAEAQRAVAEDPALREVSLQAARKVLRTYLKDREPDFAQVDEGKNHLIAEMPWCLDTPGILGVPSSVTLHPQRQPLAELMFASPHLTVSPRQGQAVVRPRFAAAPSS</sequence>
<dbReference type="RefSeq" id="WP_117361135.1">
    <property type="nucleotide sequence ID" value="NZ_QURH01000993.1"/>
</dbReference>
<dbReference type="Gene3D" id="3.40.50.11710">
    <property type="entry name" value="Cyclodipeptide synthase"/>
    <property type="match status" value="1"/>
</dbReference>
<dbReference type="OrthoDB" id="2895472at2"/>